<evidence type="ECO:0000256" key="1">
    <source>
        <dbReference type="PROSITE-ProRule" id="PRU00175"/>
    </source>
</evidence>
<keyword evidence="1" id="KW-0863">Zinc-finger</keyword>
<dbReference type="InterPro" id="IPR013083">
    <property type="entry name" value="Znf_RING/FYVE/PHD"/>
</dbReference>
<name>A0A0M9EWF6_FUSLA</name>
<proteinExistence type="predicted"/>
<dbReference type="SUPFAM" id="SSF57850">
    <property type="entry name" value="RING/U-box"/>
    <property type="match status" value="1"/>
</dbReference>
<dbReference type="Gene3D" id="3.30.40.10">
    <property type="entry name" value="Zinc/RING finger domain, C3HC4 (zinc finger)"/>
    <property type="match status" value="1"/>
</dbReference>
<dbReference type="Proteomes" id="UP000037904">
    <property type="component" value="Unassembled WGS sequence"/>
</dbReference>
<evidence type="ECO:0000313" key="3">
    <source>
        <dbReference type="EMBL" id="KPA41163.1"/>
    </source>
</evidence>
<evidence type="ECO:0000313" key="4">
    <source>
        <dbReference type="Proteomes" id="UP000037904"/>
    </source>
</evidence>
<dbReference type="AlphaFoldDB" id="A0A0M9EWF6"/>
<dbReference type="GO" id="GO:0008270">
    <property type="term" value="F:zinc ion binding"/>
    <property type="evidence" value="ECO:0007669"/>
    <property type="project" value="UniProtKB-KW"/>
</dbReference>
<keyword evidence="1" id="KW-0862">Zinc</keyword>
<dbReference type="InterPro" id="IPR001841">
    <property type="entry name" value="Znf_RING"/>
</dbReference>
<organism evidence="3 4">
    <name type="scientific">Fusarium langsethiae</name>
    <dbReference type="NCBI Taxonomy" id="179993"/>
    <lineage>
        <taxon>Eukaryota</taxon>
        <taxon>Fungi</taxon>
        <taxon>Dikarya</taxon>
        <taxon>Ascomycota</taxon>
        <taxon>Pezizomycotina</taxon>
        <taxon>Sordariomycetes</taxon>
        <taxon>Hypocreomycetidae</taxon>
        <taxon>Hypocreales</taxon>
        <taxon>Nectriaceae</taxon>
        <taxon>Fusarium</taxon>
    </lineage>
</organism>
<keyword evidence="4" id="KW-1185">Reference proteome</keyword>
<evidence type="ECO:0000259" key="2">
    <source>
        <dbReference type="PROSITE" id="PS50089"/>
    </source>
</evidence>
<sequence length="308" mass="35442">MSATPTFKEMCTETHWSVLSSYLKNDKVSFKDLELPCGICRDTMTVLSHQHQKDEDGNTHNAIVFPCGHIFGKSCVDLAFGEDSSLQPVCFTCRADLTHSECGHLHSGLPMPCSKEDLGSIPTVLSKQGQMAPYCADCIYGDLLDDLWQYVEEFILSTEGQRLMGFCHLVSDQDAEVPCWTPFQPDGRGLEDNPDKYRCEPPEEAAQALIHFEERLETAEFGQYWFKNNLPRFKWKFFMWKPPMPKPTFHEYVDYKFFMESETAKSMTMDELRAEFNGGQQQTRRIADTYYELIAKGFDDDDEDEDEE</sequence>
<comment type="caution">
    <text evidence="3">The sequence shown here is derived from an EMBL/GenBank/DDBJ whole genome shotgun (WGS) entry which is preliminary data.</text>
</comment>
<feature type="domain" description="RING-type" evidence="2">
    <location>
        <begin position="37"/>
        <end position="94"/>
    </location>
</feature>
<dbReference type="EMBL" id="JXCE01000106">
    <property type="protein sequence ID" value="KPA41163.1"/>
    <property type="molecule type" value="Genomic_DNA"/>
</dbReference>
<protein>
    <recommendedName>
        <fullName evidence="2">RING-type domain-containing protein</fullName>
    </recommendedName>
</protein>
<reference evidence="3 4" key="1">
    <citation type="submission" date="2015-04" db="EMBL/GenBank/DDBJ databases">
        <title>The draft genome sequence of Fusarium langsethiae, a T-2/HT-2 mycotoxin producer.</title>
        <authorList>
            <person name="Lysoe E."/>
            <person name="Divon H.H."/>
            <person name="Terzi V."/>
            <person name="Orru L."/>
            <person name="Lamontanara A."/>
            <person name="Kolseth A.-K."/>
            <person name="Frandsen R.J."/>
            <person name="Nielsen K."/>
            <person name="Thrane U."/>
        </authorList>
    </citation>
    <scope>NUCLEOTIDE SEQUENCE [LARGE SCALE GENOMIC DNA]</scope>
    <source>
        <strain evidence="3 4">Fl201059</strain>
    </source>
</reference>
<gene>
    <name evidence="3" type="ORF">FLAG1_05962</name>
</gene>
<accession>A0A0M9EWF6</accession>
<keyword evidence="1" id="KW-0479">Metal-binding</keyword>
<dbReference type="OrthoDB" id="8062037at2759"/>
<dbReference type="PROSITE" id="PS50089">
    <property type="entry name" value="ZF_RING_2"/>
    <property type="match status" value="1"/>
</dbReference>